<accession>A0A6C0GU98</accession>
<keyword evidence="1" id="KW-0812">Transmembrane</keyword>
<gene>
    <name evidence="2" type="ORF">GXP67_31880</name>
</gene>
<name>A0A6C0GU98_9BACT</name>
<evidence type="ECO:0000256" key="1">
    <source>
        <dbReference type="SAM" id="Phobius"/>
    </source>
</evidence>
<keyword evidence="3" id="KW-1185">Reference proteome</keyword>
<reference evidence="2 3" key="1">
    <citation type="submission" date="2020-01" db="EMBL/GenBank/DDBJ databases">
        <authorList>
            <person name="Kim M.K."/>
        </authorList>
    </citation>
    <scope>NUCLEOTIDE SEQUENCE [LARGE SCALE GENOMIC DNA]</scope>
    <source>
        <strain evidence="2 3">172606-1</strain>
    </source>
</reference>
<keyword evidence="1" id="KW-0472">Membrane</keyword>
<dbReference type="KEGG" id="rhoz:GXP67_31880"/>
<protein>
    <submittedName>
        <fullName evidence="2">Uncharacterized protein</fullName>
    </submittedName>
</protein>
<dbReference type="Proteomes" id="UP000480178">
    <property type="component" value="Chromosome"/>
</dbReference>
<proteinExistence type="predicted"/>
<evidence type="ECO:0000313" key="2">
    <source>
        <dbReference type="EMBL" id="QHT70922.1"/>
    </source>
</evidence>
<feature type="transmembrane region" description="Helical" evidence="1">
    <location>
        <begin position="7"/>
        <end position="26"/>
    </location>
</feature>
<dbReference type="EMBL" id="CP048222">
    <property type="protein sequence ID" value="QHT70922.1"/>
    <property type="molecule type" value="Genomic_DNA"/>
</dbReference>
<dbReference type="RefSeq" id="WP_162446866.1">
    <property type="nucleotide sequence ID" value="NZ_CP048222.1"/>
</dbReference>
<evidence type="ECO:0000313" key="3">
    <source>
        <dbReference type="Proteomes" id="UP000480178"/>
    </source>
</evidence>
<sequence>MIHPTPFLSAFFTKTVGLAFFILGIICITANPASNMTLFDDVYGPKDRQPFSEVEQVQAAAPVHLKKSRDRDMSKGYWISHKTKMYYCIEFKEDLDSRSWNMSRCFEHALFTKKQPDVYQLTREAGTLTLNGKLETPESDGSYEFTEDAAFKNYLADNAIISQDENLLFHLFMGDMTKDYVAYLKKTYTQLDGDRLLELAIHGVTQRRFQEYVGLFEKYSNKMPSIQEVIEARIHGLTSEYIEDIRSGGFTNLSMKKMMEARIHGVNSAYIESLNKAGFTNLSIDKILEAKIHGIDPVSIKQIESLGYTNLGLDKIIEVKIHGVNSTYIQELKEAGFTNLTINKLIEAKIHGVNADFIAEAKNKGYTYESINNYIDLKIHGFDRKRNRD</sequence>
<dbReference type="AlphaFoldDB" id="A0A6C0GU98"/>
<keyword evidence="1" id="KW-1133">Transmembrane helix</keyword>
<organism evidence="2 3">
    <name type="scientific">Rhodocytophaga rosea</name>
    <dbReference type="NCBI Taxonomy" id="2704465"/>
    <lineage>
        <taxon>Bacteria</taxon>
        <taxon>Pseudomonadati</taxon>
        <taxon>Bacteroidota</taxon>
        <taxon>Cytophagia</taxon>
        <taxon>Cytophagales</taxon>
        <taxon>Rhodocytophagaceae</taxon>
        <taxon>Rhodocytophaga</taxon>
    </lineage>
</organism>